<reference evidence="2" key="1">
    <citation type="submission" date="2020-05" db="EMBL/GenBank/DDBJ databases">
        <authorList>
            <person name="Chiriac C."/>
            <person name="Salcher M."/>
            <person name="Ghai R."/>
            <person name="Kavagutti S V."/>
        </authorList>
    </citation>
    <scope>NUCLEOTIDE SEQUENCE</scope>
</reference>
<organism evidence="2">
    <name type="scientific">uncultured Caudovirales phage</name>
    <dbReference type="NCBI Taxonomy" id="2100421"/>
    <lineage>
        <taxon>Viruses</taxon>
        <taxon>Duplodnaviria</taxon>
        <taxon>Heunggongvirae</taxon>
        <taxon>Uroviricota</taxon>
        <taxon>Caudoviricetes</taxon>
        <taxon>Peduoviridae</taxon>
        <taxon>Maltschvirus</taxon>
        <taxon>Maltschvirus maltsch</taxon>
    </lineage>
</organism>
<gene>
    <name evidence="2" type="ORF">UFOVP144_49</name>
</gene>
<accession>A0A6J7XM21</accession>
<feature type="compositionally biased region" description="Polar residues" evidence="1">
    <location>
        <begin position="137"/>
        <end position="159"/>
    </location>
</feature>
<sequence length="341" mass="38053">MENNQADIGTAENNSEAQSNATSSSILNEESLAAKLRETLFADDEQAAEPQAVSEGEDQTEVKDDQTDEEAPSAESETDIPQAEDGEEVHSQEADEELEDGSLSKGVQKRIDKLTAKRKQAEEQSEELRKEVEALKQQISESQQQSDKNNSVNNADNPFSSLKSVAEVEKEIEQARWLRYKCMENPDGFVLGESEYGPEDVRRMLVNSTKAIEDHLPKQMQRIDAESKIKPIAESTYPWWKQTQSSEYQMAQQVLRAFPQLKNFPDWQMFVGDYVRGAKAREASVAKPNQSKKVPVQAIRPTATPARSNPTEARAKQAEGRFAKSTSADDLAKVLLAKGFI</sequence>
<proteinExistence type="predicted"/>
<feature type="compositionally biased region" description="Basic and acidic residues" evidence="1">
    <location>
        <begin position="313"/>
        <end position="322"/>
    </location>
</feature>
<feature type="region of interest" description="Disordered" evidence="1">
    <location>
        <begin position="1"/>
        <end position="159"/>
    </location>
</feature>
<protein>
    <submittedName>
        <fullName evidence="2">Uncharacterized protein</fullName>
    </submittedName>
</protein>
<feature type="compositionally biased region" description="Polar residues" evidence="1">
    <location>
        <begin position="1"/>
        <end position="28"/>
    </location>
</feature>
<name>A0A6J7XM21_9CAUD</name>
<feature type="region of interest" description="Disordered" evidence="1">
    <location>
        <begin position="300"/>
        <end position="323"/>
    </location>
</feature>
<evidence type="ECO:0000313" key="2">
    <source>
        <dbReference type="EMBL" id="CAB5238369.1"/>
    </source>
</evidence>
<dbReference type="EMBL" id="LR798451">
    <property type="protein sequence ID" value="CAB5238369.1"/>
    <property type="molecule type" value="Genomic_DNA"/>
</dbReference>
<evidence type="ECO:0000256" key="1">
    <source>
        <dbReference type="SAM" id="MobiDB-lite"/>
    </source>
</evidence>
<feature type="compositionally biased region" description="Acidic residues" evidence="1">
    <location>
        <begin position="66"/>
        <end position="87"/>
    </location>
</feature>
<feature type="compositionally biased region" description="Basic and acidic residues" evidence="1">
    <location>
        <begin position="109"/>
        <end position="134"/>
    </location>
</feature>